<evidence type="ECO:0000256" key="3">
    <source>
        <dbReference type="ARBA" id="ARBA00022801"/>
    </source>
</evidence>
<dbReference type="GO" id="GO:0009044">
    <property type="term" value="F:xylan 1,4-beta-xylosidase activity"/>
    <property type="evidence" value="ECO:0007669"/>
    <property type="project" value="InterPro"/>
</dbReference>
<organism evidence="8 9">
    <name type="scientific">Actinoplanes regularis</name>
    <dbReference type="NCBI Taxonomy" id="52697"/>
    <lineage>
        <taxon>Bacteria</taxon>
        <taxon>Bacillati</taxon>
        <taxon>Actinomycetota</taxon>
        <taxon>Actinomycetes</taxon>
        <taxon>Micromonosporales</taxon>
        <taxon>Micromonosporaceae</taxon>
        <taxon>Actinoplanes</taxon>
    </lineage>
</organism>
<evidence type="ECO:0000259" key="7">
    <source>
        <dbReference type="SMART" id="SM01217"/>
    </source>
</evidence>
<dbReference type="InterPro" id="IPR001764">
    <property type="entry name" value="Glyco_hydro_3_N"/>
</dbReference>
<dbReference type="GO" id="GO:0046556">
    <property type="term" value="F:alpha-L-arabinofuranosidase activity"/>
    <property type="evidence" value="ECO:0007669"/>
    <property type="project" value="TreeGrafter"/>
</dbReference>
<dbReference type="PANTHER" id="PTHR42721">
    <property type="entry name" value="SUGAR HYDROLASE-RELATED"/>
    <property type="match status" value="1"/>
</dbReference>
<proteinExistence type="inferred from homology"/>
<dbReference type="PANTHER" id="PTHR42721:SF3">
    <property type="entry name" value="BETA-D-XYLOSIDASE 5-RELATED"/>
    <property type="match status" value="1"/>
</dbReference>
<evidence type="ECO:0000256" key="6">
    <source>
        <dbReference type="SAM" id="MobiDB-lite"/>
    </source>
</evidence>
<dbReference type="Gene3D" id="3.20.20.300">
    <property type="entry name" value="Glycoside hydrolase, family 3, N-terminal domain"/>
    <property type="match status" value="1"/>
</dbReference>
<dbReference type="SUPFAM" id="SSF50405">
    <property type="entry name" value="Actin-crosslinking proteins"/>
    <property type="match status" value="1"/>
</dbReference>
<dbReference type="Pfam" id="PF00933">
    <property type="entry name" value="Glyco_hydro_3"/>
    <property type="match status" value="1"/>
</dbReference>
<dbReference type="InterPro" id="IPR002772">
    <property type="entry name" value="Glyco_hydro_3_C"/>
</dbReference>
<feature type="region of interest" description="Disordered" evidence="6">
    <location>
        <begin position="698"/>
        <end position="789"/>
    </location>
</feature>
<dbReference type="InterPro" id="IPR017853">
    <property type="entry name" value="GH"/>
</dbReference>
<dbReference type="Pfam" id="PF01915">
    <property type="entry name" value="Glyco_hydro_3_C"/>
    <property type="match status" value="1"/>
</dbReference>
<dbReference type="RefSeq" id="WP_089295429.1">
    <property type="nucleotide sequence ID" value="NZ_FZNR01000009.1"/>
</dbReference>
<dbReference type="SMART" id="SM01217">
    <property type="entry name" value="Fn3_like"/>
    <property type="match status" value="1"/>
</dbReference>
<comment type="function">
    <text evidence="4">Catalyzes the hydrolysis of a non-reducing terminal alpha-L-arabinopyranosidic linkage in ginsenoside Rb2 (alpha-L-arabinopyranosyl-(1-&gt;6)-alpha-D-glucopyranosyl) to release alpha-D-glucopyranosyl (Rd). It is not able to hydrolyze alpha-L-arabinofuranosyl-(1-&gt;6)-alpha-D-glucopyranosyl (Rc).</text>
</comment>
<dbReference type="Gene3D" id="2.60.120.260">
    <property type="entry name" value="Galactose-binding domain-like"/>
    <property type="match status" value="1"/>
</dbReference>
<dbReference type="InterPro" id="IPR013783">
    <property type="entry name" value="Ig-like_fold"/>
</dbReference>
<evidence type="ECO:0000256" key="5">
    <source>
        <dbReference type="ARBA" id="ARBA00074219"/>
    </source>
</evidence>
<evidence type="ECO:0000256" key="2">
    <source>
        <dbReference type="ARBA" id="ARBA00022729"/>
    </source>
</evidence>
<feature type="compositionally biased region" description="Polar residues" evidence="6">
    <location>
        <begin position="1019"/>
        <end position="1028"/>
    </location>
</feature>
<dbReference type="Pfam" id="PF14310">
    <property type="entry name" value="Fn3-like"/>
    <property type="match status" value="1"/>
</dbReference>
<dbReference type="SUPFAM" id="SSF51445">
    <property type="entry name" value="(Trans)glycosidases"/>
    <property type="match status" value="1"/>
</dbReference>
<dbReference type="AlphaFoldDB" id="A0A239BGB0"/>
<evidence type="ECO:0000256" key="1">
    <source>
        <dbReference type="ARBA" id="ARBA00005336"/>
    </source>
</evidence>
<dbReference type="InterPro" id="IPR026891">
    <property type="entry name" value="Fn3-like"/>
</dbReference>
<dbReference type="Proteomes" id="UP000198415">
    <property type="component" value="Unassembled WGS sequence"/>
</dbReference>
<dbReference type="InterPro" id="IPR036881">
    <property type="entry name" value="Glyco_hydro_3_C_sf"/>
</dbReference>
<keyword evidence="3" id="KW-0378">Hydrolase</keyword>
<feature type="domain" description="Fibronectin type III-like" evidence="7">
    <location>
        <begin position="811"/>
        <end position="881"/>
    </location>
</feature>
<dbReference type="PRINTS" id="PR00133">
    <property type="entry name" value="GLHYDRLASE3"/>
</dbReference>
<dbReference type="Gene3D" id="3.40.50.1700">
    <property type="entry name" value="Glycoside hydrolase family 3 C-terminal domain"/>
    <property type="match status" value="1"/>
</dbReference>
<gene>
    <name evidence="8" type="ORF">SAMN06264365_109189</name>
</gene>
<feature type="compositionally biased region" description="Low complexity" evidence="6">
    <location>
        <begin position="723"/>
        <end position="778"/>
    </location>
</feature>
<dbReference type="InterPro" id="IPR008999">
    <property type="entry name" value="Actin-crosslinking"/>
</dbReference>
<evidence type="ECO:0000313" key="9">
    <source>
        <dbReference type="Proteomes" id="UP000198415"/>
    </source>
</evidence>
<dbReference type="GO" id="GO:0008422">
    <property type="term" value="F:beta-glucosidase activity"/>
    <property type="evidence" value="ECO:0007669"/>
    <property type="project" value="UniProtKB-ARBA"/>
</dbReference>
<dbReference type="InterPro" id="IPR044993">
    <property type="entry name" value="BXL"/>
</dbReference>
<feature type="region of interest" description="Disordered" evidence="6">
    <location>
        <begin position="982"/>
        <end position="1030"/>
    </location>
</feature>
<dbReference type="InterPro" id="IPR036962">
    <property type="entry name" value="Glyco_hydro_3_N_sf"/>
</dbReference>
<evidence type="ECO:0000256" key="4">
    <source>
        <dbReference type="ARBA" id="ARBA00058905"/>
    </source>
</evidence>
<keyword evidence="9" id="KW-1185">Reference proteome</keyword>
<name>A0A239BGB0_9ACTN</name>
<keyword evidence="2" id="KW-0732">Signal</keyword>
<dbReference type="FunFam" id="2.60.40.10:FF:000495">
    <property type="entry name" value="Periplasmic beta-glucosidase"/>
    <property type="match status" value="1"/>
</dbReference>
<dbReference type="Gene3D" id="2.60.120.380">
    <property type="match status" value="1"/>
</dbReference>
<comment type="similarity">
    <text evidence="1">Belongs to the glycosyl hydrolase 3 family.</text>
</comment>
<protein>
    <recommendedName>
        <fullName evidence="5">Exo-alpha-(1-&gt;6)-L-arabinopyranosidase</fullName>
    </recommendedName>
</protein>
<dbReference type="EMBL" id="FZNR01000009">
    <property type="protein sequence ID" value="SNS06826.1"/>
    <property type="molecule type" value="Genomic_DNA"/>
</dbReference>
<reference evidence="8 9" key="1">
    <citation type="submission" date="2017-06" db="EMBL/GenBank/DDBJ databases">
        <authorList>
            <person name="Kim H.J."/>
            <person name="Triplett B.A."/>
        </authorList>
    </citation>
    <scope>NUCLEOTIDE SEQUENCE [LARGE SCALE GENOMIC DNA]</scope>
    <source>
        <strain evidence="8 9">DSM 43151</strain>
    </source>
</reference>
<dbReference type="GO" id="GO:0031222">
    <property type="term" value="P:arabinan catabolic process"/>
    <property type="evidence" value="ECO:0007669"/>
    <property type="project" value="TreeGrafter"/>
</dbReference>
<dbReference type="SUPFAM" id="SSF52279">
    <property type="entry name" value="Beta-D-glucan exohydrolase, C-terminal domain"/>
    <property type="match status" value="1"/>
</dbReference>
<sequence length="1095" mass="116490">MTESPSRVVFRDPRQKLATRVSDLLARLSPAEKIALLHQHQAPVPALGLAGFRTGTEALHGVAWLGTATVFPQVVGLASSWNPDLLRRVGEAVGAEVRAMHHANPEQVGLNVWAPVVNLLRDPRWGRNEEGYSEDPWLTGVLSTAYATGLRGDHPQWLRTAPTLKHFLAYNNETDRCLTSSNLPPRVLHEYELPAFRPAIEAGAAVAVMASYNLINGRPTHVSPLINEVLRGWSVEDVMVVGDAYAVHNIAGDQHWEDDHVAGFAAALRAGVDCVTEEGDDPAPTIARFTSALERGLITESDVDAAVRHILSVRIRLGEFNPAEDPYRTAPPEVIDRVAHRELAREAARASIVLLSNDGILPLNRSAAERVAVIGPLADAVFEDWYSGTPPYRRTLRSALDDAVFHEGVDRVSLRGAGGTLAVVDGILQIRSLSGTPDNALFDILDWGQETISLRAVTNGLFVGFDGRLLRNDQPGPNGWEVKETFELVPSGDGTALRHPQSGFFLRAGADGLVRPDAPDLTDATVFTVDVLVDGVAAAAAVAADADVVVLALGNHPMVCGRETIDRRDLDLPGTQDELMRAVRAVNPRTVLALTSSYPYAIGWAKEHLPAVLWSAHGGQEHGTALADVLFGAEPSGRLTQTWYTDDSELPDLLDYDIIATDATYQYYRGTPLFPFGHGLGYTRFRYDDLRLTLSSNAETPSSDRLAPSPNRETPFSSGRIAPTSNSETPSPSSRTAPTSNSETPTPSSHIAPTSNSETPSPSGETPSSSSRTAPTSSGQVRADSVLAVGPSGTVTVSVDVTNVGDRPGDEVVQFYTRQQRSRVKQPLRRLRGHQRVRLAPGERARVAFVLDVAELAFWDVTRSRWVVEQSMHTIAVGSSSLDWALTATLRVRGEVIPPRAARSGLRMIDNDGYAGTTPVAITADPGEALRSVAPDAWTVFADVDLNGGLQHLSMLASSSLPSSSASSVASLEIATSADTSAFPGDAGTSISPGDAGRPASSGDAGRPASSGDAGRPASSGNADTSGASGDVGTVIVRLDDPFIGPVLATLTVPPATGRLDVASVQAMIGPVSGLHDVFVCFDRPGIVVANLAFS</sequence>
<evidence type="ECO:0000313" key="8">
    <source>
        <dbReference type="EMBL" id="SNS06826.1"/>
    </source>
</evidence>
<accession>A0A239BGB0</accession>
<dbReference type="Gene3D" id="2.60.40.10">
    <property type="entry name" value="Immunoglobulins"/>
    <property type="match status" value="1"/>
</dbReference>
<dbReference type="GO" id="GO:0045493">
    <property type="term" value="P:xylan catabolic process"/>
    <property type="evidence" value="ECO:0007669"/>
    <property type="project" value="InterPro"/>
</dbReference>